<feature type="domain" description="Lcl C-terminal" evidence="2">
    <location>
        <begin position="253"/>
        <end position="373"/>
    </location>
</feature>
<dbReference type="Pfam" id="PF07603">
    <property type="entry name" value="Lcl_C"/>
    <property type="match status" value="2"/>
</dbReference>
<accession>A0ABR7VBU5</accession>
<protein>
    <submittedName>
        <fullName evidence="3">DUF1566 domain-containing protein</fullName>
    </submittedName>
</protein>
<keyword evidence="1" id="KW-0812">Transmembrane</keyword>
<keyword evidence="1" id="KW-0472">Membrane</keyword>
<feature type="transmembrane region" description="Helical" evidence="1">
    <location>
        <begin position="9"/>
        <end position="28"/>
    </location>
</feature>
<keyword evidence="4" id="KW-1185">Reference proteome</keyword>
<name>A0ABR7VBU5_9FLAO</name>
<proteinExistence type="predicted"/>
<dbReference type="Proteomes" id="UP000598350">
    <property type="component" value="Unassembled WGS sequence"/>
</dbReference>
<feature type="domain" description="Lcl C-terminal" evidence="2">
    <location>
        <begin position="111"/>
        <end position="238"/>
    </location>
</feature>
<dbReference type="InterPro" id="IPR011460">
    <property type="entry name" value="Lcl_C"/>
</dbReference>
<dbReference type="PANTHER" id="PTHR35812:SF1">
    <property type="entry name" value="LIPOPROTEIN"/>
    <property type="match status" value="1"/>
</dbReference>
<evidence type="ECO:0000256" key="1">
    <source>
        <dbReference type="SAM" id="Phobius"/>
    </source>
</evidence>
<keyword evidence="1" id="KW-1133">Transmembrane helix</keyword>
<evidence type="ECO:0000259" key="2">
    <source>
        <dbReference type="Pfam" id="PF07603"/>
    </source>
</evidence>
<organism evidence="3 4">
    <name type="scientific">Maribacter arenosus</name>
    <dbReference type="NCBI Taxonomy" id="1854708"/>
    <lineage>
        <taxon>Bacteria</taxon>
        <taxon>Pseudomonadati</taxon>
        <taxon>Bacteroidota</taxon>
        <taxon>Flavobacteriia</taxon>
        <taxon>Flavobacteriales</taxon>
        <taxon>Flavobacteriaceae</taxon>
        <taxon>Maribacter</taxon>
    </lineage>
</organism>
<comment type="caution">
    <text evidence="3">The sequence shown here is derived from an EMBL/GenBank/DDBJ whole genome shotgun (WGS) entry which is preliminary data.</text>
</comment>
<gene>
    <name evidence="3" type="ORF">HPE63_10780</name>
</gene>
<dbReference type="RefSeq" id="WP_188314271.1">
    <property type="nucleotide sequence ID" value="NZ_JABTCG010000003.1"/>
</dbReference>
<dbReference type="PANTHER" id="PTHR35812">
    <property type="entry name" value="LIPOPROTEIN"/>
    <property type="match status" value="1"/>
</dbReference>
<reference evidence="3 4" key="1">
    <citation type="submission" date="2020-05" db="EMBL/GenBank/DDBJ databases">
        <title>The draft genome sequence of Maribacter arenosus CAU 1321.</title>
        <authorList>
            <person name="Mu L."/>
        </authorList>
    </citation>
    <scope>NUCLEOTIDE SEQUENCE [LARGE SCALE GENOMIC DNA]</scope>
    <source>
        <strain evidence="3 4">CAU 1321</strain>
    </source>
</reference>
<sequence length="412" mass="45156">MKNLARKETFIQFGIYIFIITLLIFNIGCSDDNEDITEQVADETADDSTDDDSTADDLTVNNYLMIASGQTNLYNADGDQVASLNEGDAFYGQDANYLKGEAMSYTDNGDGTIIDDNTGLMWQQIPTSEDFSWQDAVDYCESLELAGYDDWRIPSCKELYSISDFGLGWPYLNTTYFTLASGQVTKDEQYWSSDYYVGVTVEGGSNAAFGVNHVTGHIKAYSANASGPVGGKYVRAVRGGDYGVNEYIDNGDGTIIDNATDLMWTQSDNGEGLDWESALAYAESSEEAGYTDWRLPNVKELQGIVDYSYSPSATDASKVGPAIDPIFSCTPIINEGGDDDYGYYWTSTSANFTSGQPYYYAWYVAFGMAVDGNGDDFHGAGGVRFDTKAEGGPLGEGGERYYNYVRLVRDTN</sequence>
<evidence type="ECO:0000313" key="4">
    <source>
        <dbReference type="Proteomes" id="UP000598350"/>
    </source>
</evidence>
<evidence type="ECO:0000313" key="3">
    <source>
        <dbReference type="EMBL" id="MBD0851155.1"/>
    </source>
</evidence>
<dbReference type="EMBL" id="JABTCG010000003">
    <property type="protein sequence ID" value="MBD0851155.1"/>
    <property type="molecule type" value="Genomic_DNA"/>
</dbReference>